<keyword evidence="1" id="KW-0863">Zinc-finger</keyword>
<proteinExistence type="predicted"/>
<evidence type="ECO:0000256" key="2">
    <source>
        <dbReference type="SAM" id="MobiDB-lite"/>
    </source>
</evidence>
<gene>
    <name evidence="5 6" type="primary">LOC103515545</name>
</gene>
<sequence>MPGPKSKTYPILKQSLRGNSLSVDSKVSSNLGSLHGKKKLNEPTRKSSLEQSINDHQKLYFENQCKYCKCDLNSPSPKDFLKHLNAKQCNNVTLFTCSLCREDFSCKRDMFDEHKKNCFMTRFFTQEVECGKCNKLFGSSSLEDHLVERHITLFRCFLCSAEFNQKECLSDHLQRCTFEPTVHRTFTCETCREHFKSLKSLKTHFLLEHTNHYLNSDISLDYSHTFEWVENKKACNLLQYQIDNYIACNSKGSFFCGIKDCKKVLNTIFELETHIVGHCEKVKKKTKVKKRGKKKKITKESTVSFYRTISICDDYLMKNRPVELPALVEENVDIKPKDQFLSGLDLKQNNVGNCEPCALDIETILKDYDLDNSQQDSQGIFELTDMAKYSTQDSHIWQISEQIRPKVPLVVTIDSDDD</sequence>
<dbReference type="AlphaFoldDB" id="A0A1S3DBU3"/>
<keyword evidence="1" id="KW-0479">Metal-binding</keyword>
<reference evidence="5 6" key="1">
    <citation type="submission" date="2025-04" db="UniProtKB">
        <authorList>
            <consortium name="RefSeq"/>
        </authorList>
    </citation>
    <scope>IDENTIFICATION</scope>
</reference>
<dbReference type="GO" id="GO:0008270">
    <property type="term" value="F:zinc ion binding"/>
    <property type="evidence" value="ECO:0007669"/>
    <property type="project" value="UniProtKB-KW"/>
</dbReference>
<dbReference type="RefSeq" id="XP_008478702.1">
    <property type="nucleotide sequence ID" value="XM_008480480.3"/>
</dbReference>
<dbReference type="GeneID" id="103515545"/>
<keyword evidence="1" id="KW-0862">Zinc</keyword>
<dbReference type="PROSITE" id="PS50157">
    <property type="entry name" value="ZINC_FINGER_C2H2_2"/>
    <property type="match status" value="1"/>
</dbReference>
<evidence type="ECO:0000256" key="1">
    <source>
        <dbReference type="PROSITE-ProRule" id="PRU00042"/>
    </source>
</evidence>
<accession>A0A1S3DBU3</accession>
<dbReference type="Proteomes" id="UP000079169">
    <property type="component" value="Unplaced"/>
</dbReference>
<dbReference type="Gene3D" id="3.30.160.60">
    <property type="entry name" value="Classic Zinc Finger"/>
    <property type="match status" value="1"/>
</dbReference>
<evidence type="ECO:0000313" key="4">
    <source>
        <dbReference type="Proteomes" id="UP000079169"/>
    </source>
</evidence>
<dbReference type="KEGG" id="dci:103515545"/>
<dbReference type="PaxDb" id="121845-A0A1S3DBU3"/>
<dbReference type="SMART" id="SM00355">
    <property type="entry name" value="ZnF_C2H2"/>
    <property type="match status" value="4"/>
</dbReference>
<dbReference type="PROSITE" id="PS00028">
    <property type="entry name" value="ZINC_FINGER_C2H2_1"/>
    <property type="match status" value="2"/>
</dbReference>
<evidence type="ECO:0000259" key="3">
    <source>
        <dbReference type="PROSITE" id="PS50157"/>
    </source>
</evidence>
<feature type="domain" description="C2H2-type" evidence="3">
    <location>
        <begin position="186"/>
        <end position="214"/>
    </location>
</feature>
<feature type="region of interest" description="Disordered" evidence="2">
    <location>
        <begin position="28"/>
        <end position="49"/>
    </location>
</feature>
<dbReference type="RefSeq" id="XP_008478703.1">
    <property type="nucleotide sequence ID" value="XM_008480481.3"/>
</dbReference>
<dbReference type="STRING" id="121845.A0A1S3DBU3"/>
<feature type="compositionally biased region" description="Basic and acidic residues" evidence="2">
    <location>
        <begin position="39"/>
        <end position="49"/>
    </location>
</feature>
<protein>
    <submittedName>
        <fullName evidence="5 6">Uncharacterized protein LOC103515545</fullName>
    </submittedName>
</protein>
<evidence type="ECO:0000313" key="5">
    <source>
        <dbReference type="RefSeq" id="XP_008478702.1"/>
    </source>
</evidence>
<name>A0A1S3DBU3_DIACI</name>
<keyword evidence="4" id="KW-1185">Reference proteome</keyword>
<dbReference type="InterPro" id="IPR013087">
    <property type="entry name" value="Znf_C2H2_type"/>
</dbReference>
<organism evidence="4 6">
    <name type="scientific">Diaphorina citri</name>
    <name type="common">Asian citrus psyllid</name>
    <dbReference type="NCBI Taxonomy" id="121845"/>
    <lineage>
        <taxon>Eukaryota</taxon>
        <taxon>Metazoa</taxon>
        <taxon>Ecdysozoa</taxon>
        <taxon>Arthropoda</taxon>
        <taxon>Hexapoda</taxon>
        <taxon>Insecta</taxon>
        <taxon>Pterygota</taxon>
        <taxon>Neoptera</taxon>
        <taxon>Paraneoptera</taxon>
        <taxon>Hemiptera</taxon>
        <taxon>Sternorrhyncha</taxon>
        <taxon>Psylloidea</taxon>
        <taxon>Psyllidae</taxon>
        <taxon>Diaphorininae</taxon>
        <taxon>Diaphorina</taxon>
    </lineage>
</organism>
<evidence type="ECO:0000313" key="6">
    <source>
        <dbReference type="RefSeq" id="XP_008478703.1"/>
    </source>
</evidence>